<dbReference type="EMBL" id="GHES01004652">
    <property type="protein sequence ID" value="MPA35211.1"/>
    <property type="molecule type" value="Transcribed_RNA"/>
</dbReference>
<reference evidence="3" key="1">
    <citation type="submission" date="2019-08" db="EMBL/GenBank/DDBJ databases">
        <title>Reference gene set and small RNA set construction with multiple tissues from Davidia involucrata Baill.</title>
        <authorList>
            <person name="Yang H."/>
            <person name="Zhou C."/>
            <person name="Li G."/>
            <person name="Wang J."/>
            <person name="Gao P."/>
            <person name="Wang M."/>
            <person name="Wang R."/>
            <person name="Zhao Y."/>
        </authorList>
    </citation>
    <scope>NUCLEOTIDE SEQUENCE</scope>
    <source>
        <tissue evidence="3">Mixed with DoveR01_LX</tissue>
    </source>
</reference>
<feature type="compositionally biased region" description="Low complexity" evidence="1">
    <location>
        <begin position="70"/>
        <end position="88"/>
    </location>
</feature>
<evidence type="ECO:0000256" key="1">
    <source>
        <dbReference type="SAM" id="MobiDB-lite"/>
    </source>
</evidence>
<accession>A0A5B6YTS2</accession>
<dbReference type="GO" id="GO:0003723">
    <property type="term" value="F:RNA binding"/>
    <property type="evidence" value="ECO:0007669"/>
    <property type="project" value="TreeGrafter"/>
</dbReference>
<feature type="compositionally biased region" description="Polar residues" evidence="1">
    <location>
        <begin position="51"/>
        <end position="67"/>
    </location>
</feature>
<dbReference type="PANTHER" id="PTHR11864:SF0">
    <property type="entry name" value="PRP40 PRE-MRNA PROCESSING FACTOR 40 HOMOLOG A (YEAST)"/>
    <property type="match status" value="1"/>
</dbReference>
<name>A0A5B6YTS2_DAVIN</name>
<dbReference type="PROSITE" id="PS01159">
    <property type="entry name" value="WW_DOMAIN_1"/>
    <property type="match status" value="1"/>
</dbReference>
<dbReference type="PROSITE" id="PS50020">
    <property type="entry name" value="WW_DOMAIN_2"/>
    <property type="match status" value="2"/>
</dbReference>
<organism evidence="3">
    <name type="scientific">Davidia involucrata</name>
    <name type="common">Dove tree</name>
    <dbReference type="NCBI Taxonomy" id="16924"/>
    <lineage>
        <taxon>Eukaryota</taxon>
        <taxon>Viridiplantae</taxon>
        <taxon>Streptophyta</taxon>
        <taxon>Embryophyta</taxon>
        <taxon>Tracheophyta</taxon>
        <taxon>Spermatophyta</taxon>
        <taxon>Magnoliopsida</taxon>
        <taxon>eudicotyledons</taxon>
        <taxon>Gunneridae</taxon>
        <taxon>Pentapetalae</taxon>
        <taxon>asterids</taxon>
        <taxon>Cornales</taxon>
        <taxon>Nyssaceae</taxon>
        <taxon>Davidia</taxon>
    </lineage>
</organism>
<dbReference type="GO" id="GO:0005685">
    <property type="term" value="C:U1 snRNP"/>
    <property type="evidence" value="ECO:0007669"/>
    <property type="project" value="TreeGrafter"/>
</dbReference>
<dbReference type="SUPFAM" id="SSF51045">
    <property type="entry name" value="WW domain"/>
    <property type="match status" value="2"/>
</dbReference>
<dbReference type="SMART" id="SM00456">
    <property type="entry name" value="WW"/>
    <property type="match status" value="2"/>
</dbReference>
<sequence>MANNPQSSGAQPLRPPVVGSMGPQSFGPPFPMQFRPVVPAQQGQPFLPAASASQQFRPVGQGISSPNVGMPSSQSQPPQFSQPMQQFPVRPGQPGHATPSSQGIPMPYMQPNMPLTSGSPQSQQIAPPLNNHMPGLGGPGAPLSSSYTFASSSFGQPQNTVNVSSQYQPLSQMRAPVGGQPWLSSGSQGAPLVTPLQQTGQPPSVTPATVPAVNVLSTTQQFSSDWQEHTSQDGRRYYYNKKTRQSSWEKPLELMTPIERADASTVWKEFTTTDGRKYYYNKVTKQSKWTIPEELKLAREQAEKAATQGTQSEINVTSNAPASVMVSSVEQPSTAAISVGSSTSLMTSGVASSPVPVTPIVAVDAAPMVVPGSSAIPVDTVTSSPSAVPGSTAVPVALVGTNTTPMSGSENLPSHDVANSLDGASMQDIEEAKKGMAVAGKINVTPLEEKTVDDEPLVYANKQEAKKCI</sequence>
<dbReference type="CDD" id="cd00201">
    <property type="entry name" value="WW"/>
    <property type="match status" value="2"/>
</dbReference>
<dbReference type="FunFam" id="2.20.70.10:FF:000228">
    <property type="entry name" value="Pre-mRNA-processing protein 40A"/>
    <property type="match status" value="1"/>
</dbReference>
<dbReference type="AlphaFoldDB" id="A0A5B6YTS2"/>
<proteinExistence type="predicted"/>
<dbReference type="GO" id="GO:0045292">
    <property type="term" value="P:mRNA cis splicing, via spliceosome"/>
    <property type="evidence" value="ECO:0007669"/>
    <property type="project" value="InterPro"/>
</dbReference>
<dbReference type="InterPro" id="IPR039726">
    <property type="entry name" value="Prp40-like"/>
</dbReference>
<dbReference type="Pfam" id="PF00397">
    <property type="entry name" value="WW"/>
    <property type="match status" value="2"/>
</dbReference>
<dbReference type="InterPro" id="IPR001202">
    <property type="entry name" value="WW_dom"/>
</dbReference>
<evidence type="ECO:0000313" key="3">
    <source>
        <dbReference type="EMBL" id="MPA35211.1"/>
    </source>
</evidence>
<feature type="domain" description="WW" evidence="2">
    <location>
        <begin position="261"/>
        <end position="294"/>
    </location>
</feature>
<protein>
    <submittedName>
        <fullName evidence="3">Putative pre-mRNA-processing protein 40A</fullName>
    </submittedName>
</protein>
<dbReference type="InterPro" id="IPR036020">
    <property type="entry name" value="WW_dom_sf"/>
</dbReference>
<gene>
    <name evidence="3" type="ORF">Din_004652</name>
</gene>
<feature type="compositionally biased region" description="Polar residues" evidence="1">
    <location>
        <begin position="1"/>
        <end position="10"/>
    </location>
</feature>
<evidence type="ECO:0000259" key="2">
    <source>
        <dbReference type="PROSITE" id="PS50020"/>
    </source>
</evidence>
<dbReference type="GO" id="GO:0071004">
    <property type="term" value="C:U2-type prespliceosome"/>
    <property type="evidence" value="ECO:0007669"/>
    <property type="project" value="TreeGrafter"/>
</dbReference>
<feature type="region of interest" description="Disordered" evidence="1">
    <location>
        <begin position="1"/>
        <end position="102"/>
    </location>
</feature>
<dbReference type="Gene3D" id="2.20.70.10">
    <property type="match status" value="2"/>
</dbReference>
<dbReference type="PANTHER" id="PTHR11864">
    <property type="entry name" value="PRE-MRNA-PROCESSING PROTEIN PRP40"/>
    <property type="match status" value="1"/>
</dbReference>
<feature type="domain" description="WW" evidence="2">
    <location>
        <begin position="220"/>
        <end position="253"/>
    </location>
</feature>
<feature type="region of interest" description="Disordered" evidence="1">
    <location>
        <begin position="182"/>
        <end position="206"/>
    </location>
</feature>